<reference evidence="1 2" key="1">
    <citation type="submission" date="2020-08" db="EMBL/GenBank/DDBJ databases">
        <title>Sequencing the genomes of 1000 actinobacteria strains.</title>
        <authorList>
            <person name="Klenk H.-P."/>
        </authorList>
    </citation>
    <scope>NUCLEOTIDE SEQUENCE [LARGE SCALE GENOMIC DNA]</scope>
    <source>
        <strain evidence="1 2">DSM 41654</strain>
    </source>
</reference>
<gene>
    <name evidence="1" type="ORF">FHR34_002204</name>
</gene>
<proteinExistence type="predicted"/>
<dbReference type="EMBL" id="JACHJV010000001">
    <property type="protein sequence ID" value="MBB4923211.1"/>
    <property type="molecule type" value="Genomic_DNA"/>
</dbReference>
<sequence>MSEVPRAKARRPADRWPHIAFELGRARINDAMWSAWDVGDGPALRDLDHATLLTVAQDALQHVEALVSLLHAIDAAIPDPGLTTLDEVIAPMREYLAWTFDSDRPFEGRAVLLEDVERVGRPAVRVLIELAVVGGAGAGPVPRPDEGNGGQ</sequence>
<accession>A0A7W7R0I9</accession>
<protein>
    <submittedName>
        <fullName evidence="1">Uncharacterized protein</fullName>
    </submittedName>
</protein>
<dbReference type="RefSeq" id="WP_184935260.1">
    <property type="nucleotide sequence ID" value="NZ_JACHJV010000001.1"/>
</dbReference>
<name>A0A7W7R0I9_KITKI</name>
<dbReference type="Proteomes" id="UP000540506">
    <property type="component" value="Unassembled WGS sequence"/>
</dbReference>
<organism evidence="1 2">
    <name type="scientific">Kitasatospora kifunensis</name>
    <name type="common">Streptomyces kifunensis</name>
    <dbReference type="NCBI Taxonomy" id="58351"/>
    <lineage>
        <taxon>Bacteria</taxon>
        <taxon>Bacillati</taxon>
        <taxon>Actinomycetota</taxon>
        <taxon>Actinomycetes</taxon>
        <taxon>Kitasatosporales</taxon>
        <taxon>Streptomycetaceae</taxon>
        <taxon>Kitasatospora</taxon>
    </lineage>
</organism>
<keyword evidence="2" id="KW-1185">Reference proteome</keyword>
<comment type="caution">
    <text evidence="1">The sequence shown here is derived from an EMBL/GenBank/DDBJ whole genome shotgun (WGS) entry which is preliminary data.</text>
</comment>
<evidence type="ECO:0000313" key="2">
    <source>
        <dbReference type="Proteomes" id="UP000540506"/>
    </source>
</evidence>
<evidence type="ECO:0000313" key="1">
    <source>
        <dbReference type="EMBL" id="MBB4923211.1"/>
    </source>
</evidence>
<dbReference type="AlphaFoldDB" id="A0A7W7R0I9"/>